<keyword evidence="2" id="KW-1185">Reference proteome</keyword>
<dbReference type="OrthoDB" id="8442682at2"/>
<evidence type="ECO:0000313" key="2">
    <source>
        <dbReference type="Proteomes" id="UP000237682"/>
    </source>
</evidence>
<gene>
    <name evidence="1" type="ORF">C5L14_19335</name>
</gene>
<evidence type="ECO:0000313" key="1">
    <source>
        <dbReference type="EMBL" id="PRH85718.1"/>
    </source>
</evidence>
<proteinExistence type="predicted"/>
<name>A0A2S9Q8N6_9HYPH</name>
<dbReference type="Pfam" id="PF11684">
    <property type="entry name" value="DUF3280"/>
    <property type="match status" value="1"/>
</dbReference>
<protein>
    <recommendedName>
        <fullName evidence="3">DUF2380 domain-containing protein</fullName>
    </recommendedName>
</protein>
<accession>A0A2S9Q8N6</accession>
<dbReference type="AlphaFoldDB" id="A0A2S9Q8N6"/>
<reference evidence="1 2" key="1">
    <citation type="submission" date="2018-02" db="EMBL/GenBank/DDBJ databases">
        <title>Whole genome sequencing of endophytic bacterium.</title>
        <authorList>
            <person name="Eedara R."/>
            <person name="Podile A.R."/>
        </authorList>
    </citation>
    <scope>NUCLEOTIDE SEQUENCE [LARGE SCALE GENOMIC DNA]</scope>
    <source>
        <strain evidence="1 2">RP1T</strain>
    </source>
</reference>
<evidence type="ECO:0008006" key="3">
    <source>
        <dbReference type="Google" id="ProtNLM"/>
    </source>
</evidence>
<dbReference type="InterPro" id="IPR021698">
    <property type="entry name" value="DUF3280"/>
</dbReference>
<dbReference type="EMBL" id="PUEJ01000007">
    <property type="protein sequence ID" value="PRH85718.1"/>
    <property type="molecule type" value="Genomic_DNA"/>
</dbReference>
<dbReference type="Proteomes" id="UP000237682">
    <property type="component" value="Unassembled WGS sequence"/>
</dbReference>
<comment type="caution">
    <text evidence="1">The sequence shown here is derived from an EMBL/GenBank/DDBJ whole genome shotgun (WGS) entry which is preliminary data.</text>
</comment>
<organism evidence="1 2">
    <name type="scientific">Labrys okinawensis</name>
    <dbReference type="NCBI Taxonomy" id="346911"/>
    <lineage>
        <taxon>Bacteria</taxon>
        <taxon>Pseudomonadati</taxon>
        <taxon>Pseudomonadota</taxon>
        <taxon>Alphaproteobacteria</taxon>
        <taxon>Hyphomicrobiales</taxon>
        <taxon>Xanthobacteraceae</taxon>
        <taxon>Labrys</taxon>
    </lineage>
</organism>
<sequence length="189" mass="20338">MSLIVGTRRRSLQYWSGRPRGQLRQTGVTALVLLAMAAALPSHGRAGEAGKALLALPFGYLDTSGEASDQKEAHADRLKAMSTRLTDRLQAGGSYRIVPATPGIIACASNDQDCLLGEARKAGADLILTGAVHKTSTLISAIWVGVFDAKDGKRTFFRQISFRGDTNEAWQHATDFVAGQLQEEARQAR</sequence>